<dbReference type="Gene3D" id="1.10.1760.20">
    <property type="match status" value="1"/>
</dbReference>
<dbReference type="PIRSF" id="PIRSF037395">
    <property type="entry name" value="UCP037395_ABCper"/>
    <property type="match status" value="1"/>
</dbReference>
<evidence type="ECO:0000313" key="2">
    <source>
        <dbReference type="EMBL" id="MTB72817.1"/>
    </source>
</evidence>
<sequence>MNLRMRPTSALTLLLVSLVCAAAFLWPFVTTSPAVLAHAHDAPWVFAALLGLLALVCLAEVTADGLDAKTVAVMGVLCAAGGGLRVLSAGTAGLEPMFFLLVMAGAVLGPGAGFVVGALALLTGGLLTGTIGPWVPFQMITAGWVALGAGLLPTARLGRLGRRGLLAVYGLLAGLGYGLVMNLWFWPFLATSMAPEGAGFVPGGDLATNAAHYATFYVLTSLGWDLPRGLLTAVLVWWAGPAVDRVLRRAVRRARFDASPTFVDRDVSVPQEAA</sequence>
<keyword evidence="1" id="KW-1133">Transmembrane helix</keyword>
<evidence type="ECO:0000313" key="3">
    <source>
        <dbReference type="Proteomes" id="UP000431092"/>
    </source>
</evidence>
<comment type="caution">
    <text evidence="2">The sequence shown here is derived from an EMBL/GenBank/DDBJ whole genome shotgun (WGS) entry which is preliminary data.</text>
</comment>
<dbReference type="Proteomes" id="UP000431092">
    <property type="component" value="Unassembled WGS sequence"/>
</dbReference>
<proteinExistence type="predicted"/>
<dbReference type="RefSeq" id="WP_154594083.1">
    <property type="nucleotide sequence ID" value="NZ_WLVL01000040.1"/>
</dbReference>
<accession>A0A6I3IGG6</accession>
<evidence type="ECO:0000256" key="1">
    <source>
        <dbReference type="SAM" id="Phobius"/>
    </source>
</evidence>
<keyword evidence="1" id="KW-0472">Membrane</keyword>
<keyword evidence="1" id="KW-0812">Transmembrane</keyword>
<reference evidence="2 3" key="1">
    <citation type="submission" date="2019-11" db="EMBL/GenBank/DDBJ databases">
        <title>Whole genome sequencing identifies a novel species of the genus Arsenicicoccus isolated from human blood.</title>
        <authorList>
            <person name="Jeong J.H."/>
            <person name="Kweon O.J."/>
            <person name="Kim H.R."/>
            <person name="Kim T.-H."/>
            <person name="Ha S.-M."/>
            <person name="Lee M.-K."/>
        </authorList>
    </citation>
    <scope>NUCLEOTIDE SEQUENCE [LARGE SCALE GENOMIC DNA]</scope>
    <source>
        <strain evidence="2 3">MKL-02</strain>
    </source>
</reference>
<gene>
    <name evidence="2" type="ORF">GGG17_12755</name>
</gene>
<feature type="transmembrane region" description="Helical" evidence="1">
    <location>
        <begin position="134"/>
        <end position="152"/>
    </location>
</feature>
<feature type="transmembrane region" description="Helical" evidence="1">
    <location>
        <begin position="99"/>
        <end position="122"/>
    </location>
</feature>
<organism evidence="2 3">
    <name type="scientific">Arsenicicoccus cauae</name>
    <dbReference type="NCBI Taxonomy" id="2663847"/>
    <lineage>
        <taxon>Bacteria</taxon>
        <taxon>Bacillati</taxon>
        <taxon>Actinomycetota</taxon>
        <taxon>Actinomycetes</taxon>
        <taxon>Micrococcales</taxon>
        <taxon>Intrasporangiaceae</taxon>
        <taxon>Arsenicicoccus</taxon>
    </lineage>
</organism>
<name>A0A6I3IGG6_9MICO</name>
<dbReference type="InterPro" id="IPR017196">
    <property type="entry name" value="ECF_substrate-spec_UCP037395"/>
</dbReference>
<dbReference type="EMBL" id="WLVL01000040">
    <property type="protein sequence ID" value="MTB72817.1"/>
    <property type="molecule type" value="Genomic_DNA"/>
</dbReference>
<protein>
    <submittedName>
        <fullName evidence="2">ECF transporter S component</fullName>
    </submittedName>
</protein>
<keyword evidence="3" id="KW-1185">Reference proteome</keyword>
<dbReference type="AlphaFoldDB" id="A0A6I3IGG6"/>
<feature type="transmembrane region" description="Helical" evidence="1">
    <location>
        <begin position="164"/>
        <end position="186"/>
    </location>
</feature>